<gene>
    <name evidence="1" type="ordered locus">Bathy18g00490</name>
</gene>
<accession>K8ERP0</accession>
<evidence type="ECO:0000313" key="2">
    <source>
        <dbReference type="Proteomes" id="UP000198341"/>
    </source>
</evidence>
<dbReference type="GeneID" id="19010795"/>
<dbReference type="Pfam" id="PF12796">
    <property type="entry name" value="Ank_2"/>
    <property type="match status" value="1"/>
</dbReference>
<dbReference type="InterPro" id="IPR036770">
    <property type="entry name" value="Ankyrin_rpt-contain_sf"/>
</dbReference>
<dbReference type="KEGG" id="bpg:Bathy18g00490"/>
<dbReference type="OrthoDB" id="545589at2759"/>
<evidence type="ECO:0000313" key="1">
    <source>
        <dbReference type="EMBL" id="CCO20614.1"/>
    </source>
</evidence>
<dbReference type="RefSeq" id="XP_007508123.1">
    <property type="nucleotide sequence ID" value="XM_007508061.1"/>
</dbReference>
<dbReference type="PANTHER" id="PTHR46586:SF3">
    <property type="entry name" value="ANKYRIN REPEAT-CONTAINING PROTEIN"/>
    <property type="match status" value="1"/>
</dbReference>
<proteinExistence type="predicted"/>
<protein>
    <submittedName>
        <fullName evidence="1">Uncharacterized protein</fullName>
    </submittedName>
</protein>
<organism evidence="1 2">
    <name type="scientific">Bathycoccus prasinos</name>
    <dbReference type="NCBI Taxonomy" id="41875"/>
    <lineage>
        <taxon>Eukaryota</taxon>
        <taxon>Viridiplantae</taxon>
        <taxon>Chlorophyta</taxon>
        <taxon>Mamiellophyceae</taxon>
        <taxon>Mamiellales</taxon>
        <taxon>Bathycoccaceae</taxon>
        <taxon>Bathycoccus</taxon>
    </lineage>
</organism>
<dbReference type="Proteomes" id="UP000198341">
    <property type="component" value="Chromosome 18"/>
</dbReference>
<sequence length="270" mass="31284">MTVVEGERRDDSLWGTIVKCDDICFTHILPRLNRADLKLLYEVNSETRALIKRSSRKGELEEGFKVKEMSSISTLEVAWEHKSLWPRWLDEIWFCIRVALTNKLELLKWIREEKKCEWGGGTINAAARQGNLDMVKYCVANECPIDVEACACAARYGHLECLKYLRQEAKAPWDSSTASRAAENGHLHILEYLVERKFDQYSKYACRNAAENGHLDCLQYLHETAKAPWDYLAVRVAHENKHPECVQYLLDNDCPLPDGWRYEHGELHTI</sequence>
<dbReference type="PANTHER" id="PTHR46586">
    <property type="entry name" value="ANKYRIN REPEAT-CONTAINING PROTEIN"/>
    <property type="match status" value="1"/>
</dbReference>
<reference evidence="1 2" key="1">
    <citation type="submission" date="2011-10" db="EMBL/GenBank/DDBJ databases">
        <authorList>
            <person name="Genoscope - CEA"/>
        </authorList>
    </citation>
    <scope>NUCLEOTIDE SEQUENCE [LARGE SCALE GENOMIC DNA]</scope>
    <source>
        <strain evidence="1 2">RCC 1105</strain>
    </source>
</reference>
<dbReference type="InterPro" id="IPR052050">
    <property type="entry name" value="SecEffector_AnkRepeat"/>
</dbReference>
<dbReference type="AlphaFoldDB" id="K8ERP0"/>
<dbReference type="InterPro" id="IPR002110">
    <property type="entry name" value="Ankyrin_rpt"/>
</dbReference>
<dbReference type="Gene3D" id="1.25.40.20">
    <property type="entry name" value="Ankyrin repeat-containing domain"/>
    <property type="match status" value="1"/>
</dbReference>
<dbReference type="SUPFAM" id="SSF48403">
    <property type="entry name" value="Ankyrin repeat"/>
    <property type="match status" value="1"/>
</dbReference>
<keyword evidence="2" id="KW-1185">Reference proteome</keyword>
<name>K8ERP0_9CHLO</name>
<dbReference type="EMBL" id="FO082261">
    <property type="protein sequence ID" value="CCO20614.1"/>
    <property type="molecule type" value="Genomic_DNA"/>
</dbReference>